<dbReference type="KEGG" id="nmg:Nmag_3358"/>
<dbReference type="EMBL" id="AOHS01000041">
    <property type="protein sequence ID" value="ELY28467.1"/>
    <property type="molecule type" value="Genomic_DNA"/>
</dbReference>
<name>D3SSR3_NATMM</name>
<keyword evidence="4" id="KW-1185">Reference proteome</keyword>
<dbReference type="EMBL" id="CP001932">
    <property type="protein sequence ID" value="ADD06908.1"/>
    <property type="molecule type" value="Genomic_DNA"/>
</dbReference>
<organism evidence="2 4">
    <name type="scientific">Natrialba magadii (strain ATCC 43099 / DSM 3394 / CCM 3739 / CIP 104546 / IAM 13178 / JCM 8861 / NBRC 102185 / NCIMB 2190 / MS3)</name>
    <name type="common">Natronobacterium magadii</name>
    <dbReference type="NCBI Taxonomy" id="547559"/>
    <lineage>
        <taxon>Archaea</taxon>
        <taxon>Methanobacteriati</taxon>
        <taxon>Methanobacteriota</taxon>
        <taxon>Stenosarchaea group</taxon>
        <taxon>Halobacteria</taxon>
        <taxon>Halobacteriales</taxon>
        <taxon>Natrialbaceae</taxon>
        <taxon>Natrialba</taxon>
    </lineage>
</organism>
<dbReference type="HOGENOM" id="CLU_221342_0_0_2"/>
<dbReference type="PaxDb" id="547559-Nmag_3358"/>
<dbReference type="AlphaFoldDB" id="D3SSR3"/>
<protein>
    <submittedName>
        <fullName evidence="2">Uncharacterized protein</fullName>
    </submittedName>
</protein>
<evidence type="ECO:0000313" key="2">
    <source>
        <dbReference type="EMBL" id="ADD06908.1"/>
    </source>
</evidence>
<reference evidence="4" key="1">
    <citation type="submission" date="2010-02" db="EMBL/GenBank/DDBJ databases">
        <title>Complete sequence of chromosome of Natrialba magadii ATCC 43099.</title>
        <authorList>
            <consortium name="US DOE Joint Genome Institute"/>
            <person name="Lucas S."/>
            <person name="Copeland A."/>
            <person name="Lapidus A."/>
            <person name="Cheng J.-F."/>
            <person name="Bruce D."/>
            <person name="Goodwin L."/>
            <person name="Pitluck S."/>
            <person name="Davenport K."/>
            <person name="Saunders E."/>
            <person name="Detter J.C."/>
            <person name="Han C."/>
            <person name="Tapia R."/>
            <person name="Land M."/>
            <person name="Hauser L."/>
            <person name="Kyrpides N."/>
            <person name="Mikhailova N."/>
            <person name="De Castro R.E."/>
            <person name="Maupin-Furlow J.A."/>
            <person name="Woyke T."/>
        </authorList>
    </citation>
    <scope>NUCLEOTIDE SEQUENCE [LARGE SCALE GENOMIC DNA]</scope>
    <source>
        <strain evidence="4">ATCC 43099 / DSM 3394 / CCM 3739 / CIP 104546 / IAM 13178 / JCM 8861 / NBRC 102185 / NCIMB 2190 / MS3</strain>
    </source>
</reference>
<reference evidence="2 4" key="2">
    <citation type="journal article" date="2012" name="BMC Genomics">
        <title>A comparative genomics perspective on the genetic content of the alkaliphilic haloarchaeon Natrialba magadii ATCC 43099T.</title>
        <authorList>
            <person name="Siddaramappa S."/>
            <person name="Challacombe J.F."/>
            <person name="Decastro R.E."/>
            <person name="Pfeiffer F."/>
            <person name="Sastre D.E."/>
            <person name="Gimenez M.I."/>
            <person name="Paggi R.A."/>
            <person name="Detter J.C."/>
            <person name="Davenport K.W."/>
            <person name="Goodwin L.A."/>
            <person name="Kyrpides N."/>
            <person name="Tapia R."/>
            <person name="Pitluck S."/>
            <person name="Lucas S."/>
            <person name="Woyke T."/>
            <person name="Maupin-Furlow J.A."/>
        </authorList>
    </citation>
    <scope>NUCLEOTIDE SEQUENCE [LARGE SCALE GENOMIC DNA]</scope>
    <source>
        <strain evidence="2">ATCC 43099</strain>
        <strain evidence="4">ATCC 43099 / DSM 3394 / CCM 3739 / CIP 104546 / IAM 13178 / JCM 8861 / NBRC 102185 / NCIMB 2190 / MS3</strain>
    </source>
</reference>
<feature type="compositionally biased region" description="Basic and acidic residues" evidence="1">
    <location>
        <begin position="1"/>
        <end position="15"/>
    </location>
</feature>
<proteinExistence type="predicted"/>
<reference evidence="3 5" key="3">
    <citation type="journal article" date="2014" name="PLoS Genet.">
        <title>Phylogenetically driven sequencing of extremely halophilic archaea reveals strategies for static and dynamic osmo-response.</title>
        <authorList>
            <person name="Becker E.A."/>
            <person name="Seitzer P.M."/>
            <person name="Tritt A."/>
            <person name="Larsen D."/>
            <person name="Krusor M."/>
            <person name="Yao A.I."/>
            <person name="Wu D."/>
            <person name="Madern D."/>
            <person name="Eisen J.A."/>
            <person name="Darling A.E."/>
            <person name="Facciotti M.T."/>
        </authorList>
    </citation>
    <scope>NUCLEOTIDE SEQUENCE [LARGE SCALE GENOMIC DNA]</scope>
    <source>
        <strain evidence="5">ATCC 43099 / DSM 3394 / CCM 3739 / CIP 104546 / IAM 13178 / JCM 8861 / NBRC 102185 / NCIMB 2190 / MS3</strain>
        <strain evidence="3">MS-3</strain>
    </source>
</reference>
<gene>
    <name evidence="2" type="ordered locus">Nmag_3358</name>
    <name evidence="3" type="ORF">C500_13432</name>
</gene>
<evidence type="ECO:0000313" key="4">
    <source>
        <dbReference type="Proteomes" id="UP000001879"/>
    </source>
</evidence>
<dbReference type="Proteomes" id="UP000001879">
    <property type="component" value="Chromosome"/>
</dbReference>
<feature type="region of interest" description="Disordered" evidence="1">
    <location>
        <begin position="1"/>
        <end position="30"/>
    </location>
</feature>
<reference evidence="2" key="4">
    <citation type="submission" date="2016-09" db="EMBL/GenBank/DDBJ databases">
        <authorList>
            <person name="Pfeiffer F."/>
        </authorList>
    </citation>
    <scope>NUCLEOTIDE SEQUENCE</scope>
    <source>
        <strain evidence="2">ATCC 43099</strain>
    </source>
</reference>
<accession>D3SSR3</accession>
<dbReference type="Proteomes" id="UP000011543">
    <property type="component" value="Unassembled WGS sequence"/>
</dbReference>
<evidence type="ECO:0000313" key="5">
    <source>
        <dbReference type="Proteomes" id="UP000011543"/>
    </source>
</evidence>
<sequence>MTDEHTDRETQRTDEDSGIVSRIKNVFDRD</sequence>
<evidence type="ECO:0000313" key="3">
    <source>
        <dbReference type="EMBL" id="ELY28467.1"/>
    </source>
</evidence>
<evidence type="ECO:0000256" key="1">
    <source>
        <dbReference type="SAM" id="MobiDB-lite"/>
    </source>
</evidence>
<dbReference type="eggNOG" id="arCOG13308">
    <property type="taxonomic scope" value="Archaea"/>
</dbReference>